<gene>
    <name evidence="9" type="ORF">DFH08DRAFT_1083694</name>
</gene>
<feature type="region of interest" description="Disordered" evidence="7">
    <location>
        <begin position="18"/>
        <end position="497"/>
    </location>
</feature>
<sequence length="1685" mass="187740">MTGMLETPSRIWRRIEAIEDRDMPSLPSVPAFGDSEGEDDSLNQISNVRDADEVEEQLSNISAPMHSTPTASSHHASTMRAASSTSSASRFANSIARTSRSSTGRSSARVSSRQSHPDSFDDISAIPSLPDIHPERGTGHYSSEDEDLDFHQSKESVPDVYLPPEEDAEDEEPDLSLTDALESVSRTSSPQRFSQEDATPKKNYDYSVSLRSEPKPSPFDKFRNVALRRPARTRTPSLSRTTASPASSAANSTPRSNISIGFPRSNTGSPLLPAAVPLPRSATASPAIVVSRPDDEESGNESYMQDGNTHSMDITDVHISPLRTAEASDVEQLVQEPSSTDGSVNEREPTFSSDGGPTFRPDQASLRRSPGGLASAFSSPAPSVAFTPTPAFPRARAHFNLPSSPENDDPATPSAHPQRQDQDDAEDAEDDEEPLTPHTRRRSFLLSVINSTTRPRLKFPTPHPRKMPRASLPGATDNDDDIDTPEATPGPRLAPLGTPALRTAFAGATPRVPARRSSHPLAQAYIPSPATSDSESAAGAPWATPGAGSASTPHDGASIISTASSHDLTTHHYRANASFDPVMGFGGAQGLHGVGRFNAGKLNTYLHGLNRRLQEENEVLVERVRKLEEQPRSTEEKASVGGPGKRLSLGGTALGDVAEDAAAEGWLEEKAELEEMVEALKDEATRFATEKQEVEKALEDEKEERARDKERWKERMKEVEKGVEGIVTDLEARLLVAEQRANDAEDTALERVKDAERKAAEAQEERDTAMERAEKAEHVLESGRELGGELREANERVGKVLADLRNANSQIKELEDAVMQSDARIDDLEKELKEERAFAESLEQELDAKAAEMTPQLENVHKLEEDLRATKAYVTELEQAAEGAVARLESLEDQLASEQEEVQHLRAAEAQATEQIESLKGAHERAEELARQMEDALEAAEKKMLDDEDEVAQLKSKVASLERERERERQRDLSDASSNPLAPGPTDAELEVLEEELDGANKEIARLTTLLNQSPARKAIDAAKDAKIDMLEKEREELLERNKALRSTVNEMSTPNKVYNTSGISPIHRQVLSMSMRAPRTPGGPLRDMSWLHNTTADGSVSPLLAEITRLQRELDRANESIDDKLDKLEDAGLGVVGLTKRLEDARAKIVALEEEIARLSRKEQRRAHRLERIRCQKCLTKVDLRNVIRAEADESTMDMLNSSLPSEPPTPPTRTSEALRADLHSVNSHLAKMKKQWEEERQKLLGEKAVLQDAANRLNVKVHEVEEEVRMVAETKKAGEKLRVGVEAELDEARRVISDLETNLKSERSRLRVLSTEQDRVQREKENVLLQLQRTETDMGDVKEQLQRFKEENHELENELRVNANAEQKARLLEDRVQENAETVEQLRQERSLLAQDHKELQRRFSEISEHANRLRAEYRASQMSHDNRRHELDLQLGEIDDLRRALDDQAGQLQRAQSEKNRIAAEKSDVARTVATLEADLRRVRRDAEAFGRDLKLLRTEKERVEAEQREEAQRADRARKQSQTQIRVLTEQLDSQKAKALRAKEELQSHVCVIDDRQLSALKLQHNKECKGLMVQIRYLKAKFTRESTLRSDLCYQKQYLLVLLSKFEKSEHNIITSIARIGFPVPAAPSAKKPKKLKSLALTVMFLSRVKRASDAWREQSASKQAVIAALEDVRRRRVAG</sequence>
<comment type="caution">
    <text evidence="9">The sequence shown here is derived from an EMBL/GenBank/DDBJ whole genome shotgun (WGS) entry which is preliminary data.</text>
</comment>
<dbReference type="PANTHER" id="PTHR23160:SF19">
    <property type="entry name" value="MYOSIN HEAVY CHAIN-RELATED PROTEIN"/>
    <property type="match status" value="1"/>
</dbReference>
<keyword evidence="5" id="KW-0206">Cytoskeleton</keyword>
<dbReference type="PANTHER" id="PTHR23160">
    <property type="entry name" value="SYNAPTONEMAL COMPLEX PROTEIN-RELATED"/>
    <property type="match status" value="1"/>
</dbReference>
<protein>
    <recommendedName>
        <fullName evidence="8">Plant heme peroxidase family profile domain-containing protein</fullName>
    </recommendedName>
</protein>
<dbReference type="PROSITE" id="PS50873">
    <property type="entry name" value="PEROXIDASE_4"/>
    <property type="match status" value="1"/>
</dbReference>
<evidence type="ECO:0000313" key="9">
    <source>
        <dbReference type="EMBL" id="KAJ7334298.1"/>
    </source>
</evidence>
<feature type="compositionally biased region" description="Basic and acidic residues" evidence="7">
    <location>
        <begin position="194"/>
        <end position="204"/>
    </location>
</feature>
<feature type="compositionally biased region" description="Basic and acidic residues" evidence="7">
    <location>
        <begin position="960"/>
        <end position="974"/>
    </location>
</feature>
<evidence type="ECO:0000256" key="4">
    <source>
        <dbReference type="ARBA" id="ARBA00023054"/>
    </source>
</evidence>
<feature type="compositionally biased region" description="Low complexity" evidence="7">
    <location>
        <begin position="374"/>
        <end position="393"/>
    </location>
</feature>
<name>A0AAD6ZQQ3_9AGAR</name>
<feature type="compositionally biased region" description="Acidic residues" evidence="7">
    <location>
        <begin position="423"/>
        <end position="434"/>
    </location>
</feature>
<feature type="coiled-coil region" evidence="6">
    <location>
        <begin position="1108"/>
        <end position="1163"/>
    </location>
</feature>
<feature type="compositionally biased region" description="Low complexity" evidence="7">
    <location>
        <begin position="233"/>
        <end position="257"/>
    </location>
</feature>
<feature type="compositionally biased region" description="Basic and acidic residues" evidence="7">
    <location>
        <begin position="1506"/>
        <end position="1522"/>
    </location>
</feature>
<evidence type="ECO:0000256" key="1">
    <source>
        <dbReference type="ARBA" id="ARBA00004267"/>
    </source>
</evidence>
<feature type="compositionally biased region" description="Polar residues" evidence="7">
    <location>
        <begin position="300"/>
        <end position="312"/>
    </location>
</feature>
<dbReference type="GO" id="GO:0005737">
    <property type="term" value="C:cytoplasm"/>
    <property type="evidence" value="ECO:0007669"/>
    <property type="project" value="UniProtKB-ARBA"/>
</dbReference>
<accession>A0AAD6ZQQ3</accession>
<keyword evidence="4 6" id="KW-0175">Coiled coil</keyword>
<feature type="domain" description="Plant heme peroxidase family profile" evidence="8">
    <location>
        <begin position="1008"/>
        <end position="1302"/>
    </location>
</feature>
<feature type="compositionally biased region" description="Low complexity" evidence="7">
    <location>
        <begin position="64"/>
        <end position="113"/>
    </location>
</feature>
<feature type="compositionally biased region" description="Basic and acidic residues" evidence="7">
    <location>
        <begin position="212"/>
        <end position="223"/>
    </location>
</feature>
<dbReference type="InterPro" id="IPR019528">
    <property type="entry name" value="PACT_domain"/>
</dbReference>
<evidence type="ECO:0000256" key="2">
    <source>
        <dbReference type="ARBA" id="ARBA00022490"/>
    </source>
</evidence>
<dbReference type="Pfam" id="PF10495">
    <property type="entry name" value="PACT_coil_coil"/>
    <property type="match status" value="1"/>
</dbReference>
<dbReference type="Proteomes" id="UP001218218">
    <property type="component" value="Unassembled WGS sequence"/>
</dbReference>
<proteinExistence type="predicted"/>
<dbReference type="GO" id="GO:0005815">
    <property type="term" value="C:microtubule organizing center"/>
    <property type="evidence" value="ECO:0007669"/>
    <property type="project" value="UniProtKB-SubCell"/>
</dbReference>
<dbReference type="InterPro" id="IPR002016">
    <property type="entry name" value="Haem_peroxidase"/>
</dbReference>
<feature type="region of interest" description="Disordered" evidence="7">
    <location>
        <begin position="526"/>
        <end position="560"/>
    </location>
</feature>
<feature type="region of interest" description="Disordered" evidence="7">
    <location>
        <begin position="627"/>
        <end position="651"/>
    </location>
</feature>
<reference evidence="9" key="1">
    <citation type="submission" date="2023-03" db="EMBL/GenBank/DDBJ databases">
        <title>Massive genome expansion in bonnet fungi (Mycena s.s.) driven by repeated elements and novel gene families across ecological guilds.</title>
        <authorList>
            <consortium name="Lawrence Berkeley National Laboratory"/>
            <person name="Harder C.B."/>
            <person name="Miyauchi S."/>
            <person name="Viragh M."/>
            <person name="Kuo A."/>
            <person name="Thoen E."/>
            <person name="Andreopoulos B."/>
            <person name="Lu D."/>
            <person name="Skrede I."/>
            <person name="Drula E."/>
            <person name="Henrissat B."/>
            <person name="Morin E."/>
            <person name="Kohler A."/>
            <person name="Barry K."/>
            <person name="LaButti K."/>
            <person name="Morin E."/>
            <person name="Salamov A."/>
            <person name="Lipzen A."/>
            <person name="Mereny Z."/>
            <person name="Hegedus B."/>
            <person name="Baldrian P."/>
            <person name="Stursova M."/>
            <person name="Weitz H."/>
            <person name="Taylor A."/>
            <person name="Grigoriev I.V."/>
            <person name="Nagy L.G."/>
            <person name="Martin F."/>
            <person name="Kauserud H."/>
        </authorList>
    </citation>
    <scope>NUCLEOTIDE SEQUENCE</scope>
    <source>
        <strain evidence="9">CBHHK002</strain>
    </source>
</reference>
<dbReference type="GO" id="GO:0020037">
    <property type="term" value="F:heme binding"/>
    <property type="evidence" value="ECO:0007669"/>
    <property type="project" value="InterPro"/>
</dbReference>
<feature type="compositionally biased region" description="Acidic residues" evidence="7">
    <location>
        <begin position="164"/>
        <end position="174"/>
    </location>
</feature>
<evidence type="ECO:0000256" key="5">
    <source>
        <dbReference type="ARBA" id="ARBA00023212"/>
    </source>
</evidence>
<dbReference type="GO" id="GO:0004601">
    <property type="term" value="F:peroxidase activity"/>
    <property type="evidence" value="ECO:0007669"/>
    <property type="project" value="InterPro"/>
</dbReference>
<evidence type="ECO:0000256" key="7">
    <source>
        <dbReference type="SAM" id="MobiDB-lite"/>
    </source>
</evidence>
<evidence type="ECO:0000256" key="3">
    <source>
        <dbReference type="ARBA" id="ARBA00022553"/>
    </source>
</evidence>
<feature type="region of interest" description="Disordered" evidence="7">
    <location>
        <begin position="1506"/>
        <end position="1526"/>
    </location>
</feature>
<dbReference type="GO" id="GO:0006979">
    <property type="term" value="P:response to oxidative stress"/>
    <property type="evidence" value="ECO:0007669"/>
    <property type="project" value="InterPro"/>
</dbReference>
<dbReference type="EMBL" id="JARIHO010000033">
    <property type="protein sequence ID" value="KAJ7334298.1"/>
    <property type="molecule type" value="Genomic_DNA"/>
</dbReference>
<feature type="compositionally biased region" description="Low complexity" evidence="7">
    <location>
        <begin position="536"/>
        <end position="551"/>
    </location>
</feature>
<keyword evidence="2" id="KW-0963">Cytoplasm</keyword>
<keyword evidence="10" id="KW-1185">Reference proteome</keyword>
<evidence type="ECO:0000256" key="6">
    <source>
        <dbReference type="SAM" id="Coils"/>
    </source>
</evidence>
<feature type="region of interest" description="Disordered" evidence="7">
    <location>
        <begin position="956"/>
        <end position="986"/>
    </location>
</feature>
<keyword evidence="3" id="KW-0597">Phosphoprotein</keyword>
<comment type="subcellular location">
    <subcellularLocation>
        <location evidence="1">Cytoplasm</location>
        <location evidence="1">Cytoskeleton</location>
        <location evidence="1">Microtubule organizing center</location>
    </subcellularLocation>
</comment>
<feature type="compositionally biased region" description="Basic and acidic residues" evidence="7">
    <location>
        <begin position="627"/>
        <end position="638"/>
    </location>
</feature>
<evidence type="ECO:0000259" key="8">
    <source>
        <dbReference type="PROSITE" id="PS50873"/>
    </source>
</evidence>
<evidence type="ECO:0000313" key="10">
    <source>
        <dbReference type="Proteomes" id="UP001218218"/>
    </source>
</evidence>
<feature type="region of interest" description="Disordered" evidence="7">
    <location>
        <begin position="1197"/>
        <end position="1217"/>
    </location>
</feature>
<feature type="compositionally biased region" description="Polar residues" evidence="7">
    <location>
        <begin position="184"/>
        <end position="193"/>
    </location>
</feature>
<organism evidence="9 10">
    <name type="scientific">Mycena albidolilacea</name>
    <dbReference type="NCBI Taxonomy" id="1033008"/>
    <lineage>
        <taxon>Eukaryota</taxon>
        <taxon>Fungi</taxon>
        <taxon>Dikarya</taxon>
        <taxon>Basidiomycota</taxon>
        <taxon>Agaricomycotina</taxon>
        <taxon>Agaricomycetes</taxon>
        <taxon>Agaricomycetidae</taxon>
        <taxon>Agaricales</taxon>
        <taxon>Marasmiineae</taxon>
        <taxon>Mycenaceae</taxon>
        <taxon>Mycena</taxon>
    </lineage>
</organism>